<dbReference type="Pfam" id="PF01497">
    <property type="entry name" value="Peripla_BP_2"/>
    <property type="match status" value="1"/>
</dbReference>
<dbReference type="PANTHER" id="PTHR30535">
    <property type="entry name" value="VITAMIN B12-BINDING PROTEIN"/>
    <property type="match status" value="1"/>
</dbReference>
<dbReference type="SUPFAM" id="SSF53807">
    <property type="entry name" value="Helical backbone' metal receptor"/>
    <property type="match status" value="1"/>
</dbReference>
<reference evidence="3 4" key="1">
    <citation type="submission" date="2014-05" db="EMBL/GenBank/DDBJ databases">
        <title>ATOL: Assembling a taxonomically balanced genome-scale reconstruction of the evolutionary history of the Enterobacteriaceae.</title>
        <authorList>
            <person name="Plunkett G.III."/>
            <person name="Neeno-Eckwall E.C."/>
            <person name="Glasner J.D."/>
            <person name="Perna N.T."/>
        </authorList>
    </citation>
    <scope>NUCLEOTIDE SEQUENCE [LARGE SCALE GENOMIC DNA]</scope>
    <source>
        <strain evidence="3 4">ATCC 33852</strain>
    </source>
</reference>
<feature type="domain" description="Fe/B12 periplasmic-binding" evidence="2">
    <location>
        <begin position="47"/>
        <end position="351"/>
    </location>
</feature>
<dbReference type="STRING" id="910964.GEAM_1138"/>
<evidence type="ECO:0000313" key="4">
    <source>
        <dbReference type="Proteomes" id="UP000028640"/>
    </source>
</evidence>
<dbReference type="PANTHER" id="PTHR30535:SF34">
    <property type="entry name" value="MOLYBDATE-BINDING PROTEIN MOLA"/>
    <property type="match status" value="1"/>
</dbReference>
<protein>
    <submittedName>
        <fullName evidence="3">Periplasmic binding protein</fullName>
    </submittedName>
</protein>
<sequence length="378" mass="42106">MFTGLLRPARLLAVASSLLISFVAQAAPFTVTDIAGRQVTFDHTPQRVMLADSRALIALNILHPEDPLKNIVSMDNSLQTKAADMNQAYLKKFPKMKDIPIFDNPYVADFSVEKAVTLKPDLVIFDTGLLSKMTDSGTLALLQKLNIPVLFIDFRQQPLTNTVASMQMLGKVFDEEKNAQTFIDFYQQRLNLIRQRVATLKPEQRPSVFIERHAGLHSEQCCSTFGKGSFGQFIDEAGGQNIGSKLFPAMGGDINVEQLISSNPDYYLMTGADWSRGNKPSGAVPFGYSTNEATVQKSLNALMNRNGISVLKSIKDKQVLAIYHQFYDLPFNVIAVEEIAKFLHPDLFKDIDPLADLKMAHEKFTSLDYSGVFWATPQ</sequence>
<dbReference type="EMBL" id="JMPJ01000037">
    <property type="protein sequence ID" value="KFC83510.1"/>
    <property type="molecule type" value="Genomic_DNA"/>
</dbReference>
<evidence type="ECO:0000259" key="2">
    <source>
        <dbReference type="PROSITE" id="PS50983"/>
    </source>
</evidence>
<dbReference type="PROSITE" id="PS50983">
    <property type="entry name" value="FE_B12_PBP"/>
    <property type="match status" value="1"/>
</dbReference>
<dbReference type="OrthoDB" id="9775594at2"/>
<name>A0A085GIG5_EWIA3</name>
<evidence type="ECO:0000256" key="1">
    <source>
        <dbReference type="SAM" id="SignalP"/>
    </source>
</evidence>
<organism evidence="3 4">
    <name type="scientific">Ewingella americana (strain ATCC 33852 / DSM 4580 / CCUG 14506 / JCM 5911 / LMG 7869 / NCTC 12157 / CDC 1468-78)</name>
    <dbReference type="NCBI Taxonomy" id="910964"/>
    <lineage>
        <taxon>Bacteria</taxon>
        <taxon>Pseudomonadati</taxon>
        <taxon>Pseudomonadota</taxon>
        <taxon>Gammaproteobacteria</taxon>
        <taxon>Enterobacterales</taxon>
        <taxon>Yersiniaceae</taxon>
        <taxon>Ewingella</taxon>
    </lineage>
</organism>
<feature type="signal peptide" evidence="1">
    <location>
        <begin position="1"/>
        <end position="26"/>
    </location>
</feature>
<dbReference type="Proteomes" id="UP000028640">
    <property type="component" value="Unassembled WGS sequence"/>
</dbReference>
<dbReference type="InterPro" id="IPR050902">
    <property type="entry name" value="ABC_Transporter_SBP"/>
</dbReference>
<gene>
    <name evidence="3" type="ORF">GEAM_1138</name>
</gene>
<keyword evidence="1" id="KW-0732">Signal</keyword>
<accession>A0A085GIG5</accession>
<dbReference type="GeneID" id="78379480"/>
<comment type="caution">
    <text evidence="3">The sequence shown here is derived from an EMBL/GenBank/DDBJ whole genome shotgun (WGS) entry which is preliminary data.</text>
</comment>
<dbReference type="Gene3D" id="3.40.50.1980">
    <property type="entry name" value="Nitrogenase molybdenum iron protein domain"/>
    <property type="match status" value="2"/>
</dbReference>
<evidence type="ECO:0000313" key="3">
    <source>
        <dbReference type="EMBL" id="KFC83510.1"/>
    </source>
</evidence>
<dbReference type="AlphaFoldDB" id="A0A085GIG5"/>
<feature type="chain" id="PRO_5001791328" evidence="1">
    <location>
        <begin position="27"/>
        <end position="378"/>
    </location>
</feature>
<dbReference type="RefSeq" id="WP_034789402.1">
    <property type="nucleotide sequence ID" value="NZ_JMPJ01000037.1"/>
</dbReference>
<keyword evidence="4" id="KW-1185">Reference proteome</keyword>
<proteinExistence type="predicted"/>
<dbReference type="InterPro" id="IPR002491">
    <property type="entry name" value="ABC_transptr_periplasmic_BD"/>
</dbReference>
<dbReference type="eggNOG" id="COG0614">
    <property type="taxonomic scope" value="Bacteria"/>
</dbReference>